<name>A0A7J9H0A8_9ROSI</name>
<sequence>SFKEILDNFCDLSGHCDEAVGSEISSLLSFQKRIISTRTWAFLFFMKRSPIVLLDLWWIMFETLMIPKGVCDEIERLVKQFIWGPLMQLIPSHANLDPDYMLDEMVKVDGLWNLDLFRVWLSEDIVRCIENFKRTIDESWKTVWKFQGPQRQRLLTNIKRVGRGIVQDPSYPICAHASGDLYVFRDCSTAKEVQSLSGICVFLHTDGVMNVSTRYASASVVQDHFSDWIVGFNYNLGVCSVFDAEL</sequence>
<evidence type="ECO:0000313" key="1">
    <source>
        <dbReference type="EMBL" id="MBA0803276.1"/>
    </source>
</evidence>
<proteinExistence type="predicted"/>
<dbReference type="EMBL" id="JABFAD010000007">
    <property type="protein sequence ID" value="MBA0803276.1"/>
    <property type="molecule type" value="Genomic_DNA"/>
</dbReference>
<gene>
    <name evidence="1" type="ORF">Gohar_013509</name>
</gene>
<feature type="non-terminal residue" evidence="1">
    <location>
        <position position="1"/>
    </location>
</feature>
<protein>
    <submittedName>
        <fullName evidence="1">Uncharacterized protein</fullName>
    </submittedName>
</protein>
<accession>A0A7J9H0A8</accession>
<organism evidence="1 2">
    <name type="scientific">Gossypium harknessii</name>
    <dbReference type="NCBI Taxonomy" id="34285"/>
    <lineage>
        <taxon>Eukaryota</taxon>
        <taxon>Viridiplantae</taxon>
        <taxon>Streptophyta</taxon>
        <taxon>Embryophyta</taxon>
        <taxon>Tracheophyta</taxon>
        <taxon>Spermatophyta</taxon>
        <taxon>Magnoliopsida</taxon>
        <taxon>eudicotyledons</taxon>
        <taxon>Gunneridae</taxon>
        <taxon>Pentapetalae</taxon>
        <taxon>rosids</taxon>
        <taxon>malvids</taxon>
        <taxon>Malvales</taxon>
        <taxon>Malvaceae</taxon>
        <taxon>Malvoideae</taxon>
        <taxon>Gossypium</taxon>
    </lineage>
</organism>
<dbReference type="AlphaFoldDB" id="A0A7J9H0A8"/>
<dbReference type="Proteomes" id="UP000593560">
    <property type="component" value="Unassembled WGS sequence"/>
</dbReference>
<keyword evidence="2" id="KW-1185">Reference proteome</keyword>
<dbReference type="OrthoDB" id="1752219at2759"/>
<evidence type="ECO:0000313" key="2">
    <source>
        <dbReference type="Proteomes" id="UP000593560"/>
    </source>
</evidence>
<reference evidence="1 2" key="1">
    <citation type="journal article" date="2019" name="Genome Biol. Evol.">
        <title>Insights into the evolution of the New World diploid cottons (Gossypium, subgenus Houzingenia) based on genome sequencing.</title>
        <authorList>
            <person name="Grover C.E."/>
            <person name="Arick M.A. 2nd"/>
            <person name="Thrash A."/>
            <person name="Conover J.L."/>
            <person name="Sanders W.S."/>
            <person name="Peterson D.G."/>
            <person name="Frelichowski J.E."/>
            <person name="Scheffler J.A."/>
            <person name="Scheffler B.E."/>
            <person name="Wendel J.F."/>
        </authorList>
    </citation>
    <scope>NUCLEOTIDE SEQUENCE [LARGE SCALE GENOMIC DNA]</scope>
    <source>
        <strain evidence="1">0</strain>
        <tissue evidence="1">Leaf</tissue>
    </source>
</reference>
<comment type="caution">
    <text evidence="1">The sequence shown here is derived from an EMBL/GenBank/DDBJ whole genome shotgun (WGS) entry which is preliminary data.</text>
</comment>